<dbReference type="InterPro" id="IPR038694">
    <property type="entry name" value="DUF427_sf"/>
</dbReference>
<name>A0A7D8UKP7_9HELO</name>
<evidence type="ECO:0000259" key="1">
    <source>
        <dbReference type="Pfam" id="PF04248"/>
    </source>
</evidence>
<dbReference type="PANTHER" id="PTHR34310:SF5">
    <property type="entry name" value="DUF427 DOMAIN PROTEIN (AFU_ORTHOLOGUE AFUA_3G02220)"/>
    <property type="match status" value="1"/>
</dbReference>
<dbReference type="OrthoDB" id="18996at2759"/>
<dbReference type="EMBL" id="QGMG01000940">
    <property type="protein sequence ID" value="TVY51002.1"/>
    <property type="molecule type" value="Genomic_DNA"/>
</dbReference>
<sequence length="133" mass="15008">MTKGKATAVVSGRTIAETDEYETVEGNIYVRYSSVHRSYLSKTDHSTHCPWKGDAAYYSINLDKTELKNAAWYYPQPKDKAKNIKDYVAFCKLSPLKYESLLALKISGARGEDLWLADHVYFIDKGAVTVTSE</sequence>
<dbReference type="Gene3D" id="2.170.150.40">
    <property type="entry name" value="Domain of unknown function (DUF427)"/>
    <property type="match status" value="1"/>
</dbReference>
<gene>
    <name evidence="2" type="ORF">LCER1_G007731</name>
</gene>
<dbReference type="Pfam" id="PF04248">
    <property type="entry name" value="NTP_transf_9"/>
    <property type="match status" value="1"/>
</dbReference>
<dbReference type="InterPro" id="IPR007361">
    <property type="entry name" value="DUF427"/>
</dbReference>
<feature type="domain" description="DUF427" evidence="1">
    <location>
        <begin position="7"/>
        <end position="92"/>
    </location>
</feature>
<organism evidence="2 3">
    <name type="scientific">Lachnellula cervina</name>
    <dbReference type="NCBI Taxonomy" id="1316786"/>
    <lineage>
        <taxon>Eukaryota</taxon>
        <taxon>Fungi</taxon>
        <taxon>Dikarya</taxon>
        <taxon>Ascomycota</taxon>
        <taxon>Pezizomycotina</taxon>
        <taxon>Leotiomycetes</taxon>
        <taxon>Helotiales</taxon>
        <taxon>Lachnaceae</taxon>
        <taxon>Lachnellula</taxon>
    </lineage>
</organism>
<dbReference type="AlphaFoldDB" id="A0A7D8UKP7"/>
<protein>
    <recommendedName>
        <fullName evidence="1">DUF427 domain-containing protein</fullName>
    </recommendedName>
</protein>
<comment type="caution">
    <text evidence="2">The sequence shown here is derived from an EMBL/GenBank/DDBJ whole genome shotgun (WGS) entry which is preliminary data.</text>
</comment>
<dbReference type="Proteomes" id="UP000481288">
    <property type="component" value="Unassembled WGS sequence"/>
</dbReference>
<dbReference type="PANTHER" id="PTHR34310">
    <property type="entry name" value="DUF427 DOMAIN PROTEIN (AFU_ORTHOLOGUE AFUA_3G02220)"/>
    <property type="match status" value="1"/>
</dbReference>
<keyword evidence="3" id="KW-1185">Reference proteome</keyword>
<proteinExistence type="predicted"/>
<reference evidence="2 3" key="1">
    <citation type="submission" date="2018-05" db="EMBL/GenBank/DDBJ databases">
        <title>Whole genome sequencing for identification of molecular markers to develop diagnostic detection tools for the regulated plant pathogen Lachnellula willkommii.</title>
        <authorList>
            <person name="Giroux E."/>
            <person name="Bilodeau G."/>
        </authorList>
    </citation>
    <scope>NUCLEOTIDE SEQUENCE [LARGE SCALE GENOMIC DNA]</scope>
    <source>
        <strain evidence="2 3">CBS 625.97</strain>
    </source>
</reference>
<accession>A0A7D8UKP7</accession>
<evidence type="ECO:0000313" key="2">
    <source>
        <dbReference type="EMBL" id="TVY51002.1"/>
    </source>
</evidence>
<evidence type="ECO:0000313" key="3">
    <source>
        <dbReference type="Proteomes" id="UP000481288"/>
    </source>
</evidence>